<accession>A0A850QSC5</accession>
<dbReference type="AlphaFoldDB" id="A0A850QSC5"/>
<proteinExistence type="predicted"/>
<sequence>MAIMCAALHRGSPQTSKNGYEQHQAHIAGMTFDILAALKDGDSYGTQAAIA</sequence>
<protein>
    <submittedName>
        <fullName evidence="1">Uncharacterized protein</fullName>
    </submittedName>
</protein>
<reference evidence="1 2" key="1">
    <citation type="submission" date="2020-06" db="EMBL/GenBank/DDBJ databases">
        <authorList>
            <person name="Qiu C."/>
            <person name="Liu Z."/>
        </authorList>
    </citation>
    <scope>NUCLEOTIDE SEQUENCE [LARGE SCALE GENOMIC DNA]</scope>
    <source>
        <strain evidence="1 2">EM 1</strain>
    </source>
</reference>
<evidence type="ECO:0000313" key="1">
    <source>
        <dbReference type="EMBL" id="NVO78946.1"/>
    </source>
</evidence>
<dbReference type="EMBL" id="JABXYJ010000008">
    <property type="protein sequence ID" value="NVO78946.1"/>
    <property type="molecule type" value="Genomic_DNA"/>
</dbReference>
<keyword evidence="2" id="KW-1185">Reference proteome</keyword>
<name>A0A850QSC5_9BURK</name>
<comment type="caution">
    <text evidence="1">The sequence shown here is derived from an EMBL/GenBank/DDBJ whole genome shotgun (WGS) entry which is preliminary data.</text>
</comment>
<gene>
    <name evidence="1" type="ORF">HV832_14040</name>
</gene>
<organism evidence="1 2">
    <name type="scientific">Undibacterium oligocarboniphilum</name>
    <dbReference type="NCBI Taxonomy" id="666702"/>
    <lineage>
        <taxon>Bacteria</taxon>
        <taxon>Pseudomonadati</taxon>
        <taxon>Pseudomonadota</taxon>
        <taxon>Betaproteobacteria</taxon>
        <taxon>Burkholderiales</taxon>
        <taxon>Oxalobacteraceae</taxon>
        <taxon>Undibacterium</taxon>
    </lineage>
</organism>
<dbReference type="RefSeq" id="WP_176804481.1">
    <property type="nucleotide sequence ID" value="NZ_JABXYJ010000008.1"/>
</dbReference>
<dbReference type="Proteomes" id="UP000588051">
    <property type="component" value="Unassembled WGS sequence"/>
</dbReference>
<evidence type="ECO:0000313" key="2">
    <source>
        <dbReference type="Proteomes" id="UP000588051"/>
    </source>
</evidence>